<accession>A0A812NDP7</accession>
<feature type="domain" description="Concentrative nucleoside transporter N-terminal" evidence="8">
    <location>
        <begin position="9"/>
        <end position="79"/>
    </location>
</feature>
<keyword evidence="12" id="KW-1185">Reference proteome</keyword>
<dbReference type="InterPro" id="IPR011657">
    <property type="entry name" value="CNT_C_dom"/>
</dbReference>
<dbReference type="GO" id="GO:0005337">
    <property type="term" value="F:nucleoside transmembrane transporter activity"/>
    <property type="evidence" value="ECO:0007669"/>
    <property type="project" value="InterPro"/>
</dbReference>
<comment type="similarity">
    <text evidence="2">Belongs to the concentrative nucleoside transporter (CNT) (TC 2.A.41) family.</text>
</comment>
<sequence length="666" mass="72348">MDFIRVPIAVVVILFICWLMSDNRARVPWRLVFIGLAMQFTFALLVLGSSIGQQVLRAISDGVTQVVASSAAGAEFVFGTGYQEHFIAFSIPATIIFFSLLMSLLYHFGIVQWIVKGMAAGIRKLLPVSGAESLTACANVFIGNTEAPLIIKPYIAGMTRSEIMAMMTAGMATISGGMLAVYIGLGADAGYLITASLMAAPGALVVAKIMVPETENPVTMGKEVVNLPSDSVNMFQAMTKGASDGLILAANVVAMLIAFVSMVALLNWLMGLAPDVLGEPLTLQRVFGWVFYPFAVLIGADLADAAKIGNLLGMKIFLTEFLAYTELQTLGDQISDRSRAVATFALCGFSSFVSIGVQVGGIGALVPERRDDIAHTALRCMIGGTLVTLMTDQQQQFSEQGYVVLENFKSPEALAGLRQAAQDVIEGFDFSSHQHVFSTTAEAAALGEYFLTSGDQVRCFLESGAADENGQLRVDKQLSVNKLGHAMHDRIPAFRRFSADPRLTTLMHEVGVQTPHVWQSMYIFKQPQIGGEVGWHQDATYFYTQPQSVKTLWFAIDDATLQNGCLWVADAGSDTPLREVFEVVDGRPRTRRLDRTPWPDLQQAKPLEVKAGTLVCFSGTLPHYSGPNTSDKARHAYTLHVVDGEADYPVTNWIQRGEDLPVRGFL</sequence>
<dbReference type="Pfam" id="PF07662">
    <property type="entry name" value="Nucleos_tra2_C"/>
    <property type="match status" value="1"/>
</dbReference>
<dbReference type="InterPro" id="IPR008775">
    <property type="entry name" value="Phytyl_CoA_dOase-like"/>
</dbReference>
<gene>
    <name evidence="11" type="ORF">SPIL2461_LOCUS7067</name>
</gene>
<dbReference type="InterPro" id="IPR002668">
    <property type="entry name" value="CNT_N_dom"/>
</dbReference>
<dbReference type="PANTHER" id="PTHR10590:SF4">
    <property type="entry name" value="SOLUTE CARRIER FAMILY 28 MEMBER 3"/>
    <property type="match status" value="1"/>
</dbReference>
<comment type="subcellular location">
    <subcellularLocation>
        <location evidence="1">Cell membrane</location>
        <topology evidence="1">Multi-pass membrane protein</topology>
    </subcellularLocation>
</comment>
<feature type="transmembrane region" description="Helical" evidence="7">
    <location>
        <begin position="163"/>
        <end position="185"/>
    </location>
</feature>
<evidence type="ECO:0000256" key="7">
    <source>
        <dbReference type="SAM" id="Phobius"/>
    </source>
</evidence>
<evidence type="ECO:0000256" key="2">
    <source>
        <dbReference type="ARBA" id="ARBA00009033"/>
    </source>
</evidence>
<dbReference type="AlphaFoldDB" id="A0A812NDP7"/>
<keyword evidence="5 7" id="KW-1133">Transmembrane helix</keyword>
<dbReference type="GO" id="GO:0015293">
    <property type="term" value="F:symporter activity"/>
    <property type="evidence" value="ECO:0007669"/>
    <property type="project" value="TreeGrafter"/>
</dbReference>
<feature type="domain" description="Concentrative nucleoside transporter C-terminal" evidence="9">
    <location>
        <begin position="191"/>
        <end position="391"/>
    </location>
</feature>
<dbReference type="Gene3D" id="2.60.120.620">
    <property type="entry name" value="q2cbj1_9rhob like domain"/>
    <property type="match status" value="1"/>
</dbReference>
<organism evidence="11 12">
    <name type="scientific">Symbiodinium pilosum</name>
    <name type="common">Dinoflagellate</name>
    <dbReference type="NCBI Taxonomy" id="2952"/>
    <lineage>
        <taxon>Eukaryota</taxon>
        <taxon>Sar</taxon>
        <taxon>Alveolata</taxon>
        <taxon>Dinophyceae</taxon>
        <taxon>Suessiales</taxon>
        <taxon>Symbiodiniaceae</taxon>
        <taxon>Symbiodinium</taxon>
    </lineage>
</organism>
<feature type="transmembrane region" description="Helical" evidence="7">
    <location>
        <begin position="246"/>
        <end position="266"/>
    </location>
</feature>
<dbReference type="Proteomes" id="UP000649617">
    <property type="component" value="Unassembled WGS sequence"/>
</dbReference>
<reference evidence="11" key="1">
    <citation type="submission" date="2021-02" db="EMBL/GenBank/DDBJ databases">
        <authorList>
            <person name="Dougan E. K."/>
            <person name="Rhodes N."/>
            <person name="Thang M."/>
            <person name="Chan C."/>
        </authorList>
    </citation>
    <scope>NUCLEOTIDE SEQUENCE</scope>
</reference>
<dbReference type="Pfam" id="PF05721">
    <property type="entry name" value="PhyH"/>
    <property type="match status" value="1"/>
</dbReference>
<keyword evidence="4 7" id="KW-0812">Transmembrane</keyword>
<dbReference type="Pfam" id="PF01773">
    <property type="entry name" value="Nucleos_tra2_N"/>
    <property type="match status" value="1"/>
</dbReference>
<dbReference type="GO" id="GO:0005886">
    <property type="term" value="C:plasma membrane"/>
    <property type="evidence" value="ECO:0007669"/>
    <property type="project" value="UniProtKB-SubCell"/>
</dbReference>
<protein>
    <submittedName>
        <fullName evidence="11">Uncharacterized protein</fullName>
    </submittedName>
</protein>
<keyword evidence="3" id="KW-1003">Cell membrane</keyword>
<dbReference type="InterPro" id="IPR011642">
    <property type="entry name" value="Gate_dom"/>
</dbReference>
<evidence type="ECO:0000259" key="9">
    <source>
        <dbReference type="Pfam" id="PF07662"/>
    </source>
</evidence>
<proteinExistence type="inferred from homology"/>
<dbReference type="SUPFAM" id="SSF51197">
    <property type="entry name" value="Clavaminate synthase-like"/>
    <property type="match status" value="1"/>
</dbReference>
<feature type="domain" description="Nucleoside transporter/FeoB GTPase Gate" evidence="10">
    <location>
        <begin position="94"/>
        <end position="187"/>
    </location>
</feature>
<evidence type="ECO:0000256" key="5">
    <source>
        <dbReference type="ARBA" id="ARBA00022989"/>
    </source>
</evidence>
<feature type="transmembrane region" description="Helical" evidence="7">
    <location>
        <begin position="340"/>
        <end position="366"/>
    </location>
</feature>
<evidence type="ECO:0000256" key="1">
    <source>
        <dbReference type="ARBA" id="ARBA00004651"/>
    </source>
</evidence>
<feature type="transmembrane region" description="Helical" evidence="7">
    <location>
        <begin position="286"/>
        <end position="306"/>
    </location>
</feature>
<dbReference type="PANTHER" id="PTHR10590">
    <property type="entry name" value="SODIUM/NUCLEOSIDE COTRANSPORTER"/>
    <property type="match status" value="1"/>
</dbReference>
<evidence type="ECO:0000256" key="6">
    <source>
        <dbReference type="ARBA" id="ARBA00023136"/>
    </source>
</evidence>
<feature type="transmembrane region" description="Helical" evidence="7">
    <location>
        <begin position="28"/>
        <end position="47"/>
    </location>
</feature>
<evidence type="ECO:0000259" key="8">
    <source>
        <dbReference type="Pfam" id="PF01773"/>
    </source>
</evidence>
<evidence type="ECO:0000256" key="4">
    <source>
        <dbReference type="ARBA" id="ARBA00022692"/>
    </source>
</evidence>
<dbReference type="InterPro" id="IPR008276">
    <property type="entry name" value="C_nuclsd_transpt"/>
</dbReference>
<evidence type="ECO:0000313" key="11">
    <source>
        <dbReference type="EMBL" id="CAE7311691.1"/>
    </source>
</evidence>
<name>A0A812NDP7_SYMPI</name>
<dbReference type="Pfam" id="PF07670">
    <property type="entry name" value="Gate"/>
    <property type="match status" value="1"/>
</dbReference>
<feature type="transmembrane region" description="Helical" evidence="7">
    <location>
        <begin position="191"/>
        <end position="211"/>
    </location>
</feature>
<dbReference type="EMBL" id="CAJNIZ010011112">
    <property type="protein sequence ID" value="CAE7311691.1"/>
    <property type="molecule type" value="Genomic_DNA"/>
</dbReference>
<dbReference type="OrthoDB" id="6075923at2759"/>
<comment type="caution">
    <text evidence="11">The sequence shown here is derived from an EMBL/GenBank/DDBJ whole genome shotgun (WGS) entry which is preliminary data.</text>
</comment>
<feature type="transmembrane region" description="Helical" evidence="7">
    <location>
        <begin position="86"/>
        <end position="115"/>
    </location>
</feature>
<evidence type="ECO:0000259" key="10">
    <source>
        <dbReference type="Pfam" id="PF07670"/>
    </source>
</evidence>
<evidence type="ECO:0000256" key="3">
    <source>
        <dbReference type="ARBA" id="ARBA00022475"/>
    </source>
</evidence>
<keyword evidence="6 7" id="KW-0472">Membrane</keyword>
<evidence type="ECO:0000313" key="12">
    <source>
        <dbReference type="Proteomes" id="UP000649617"/>
    </source>
</evidence>
<feature type="transmembrane region" description="Helical" evidence="7">
    <location>
        <begin position="6"/>
        <end position="21"/>
    </location>
</feature>